<name>A0A7W5UN07_9BACT</name>
<keyword evidence="1" id="KW-0812">Transmembrane</keyword>
<proteinExistence type="predicted"/>
<dbReference type="RefSeq" id="WP_183696900.1">
    <property type="nucleotide sequence ID" value="NZ_JACICA010000007.1"/>
</dbReference>
<dbReference type="InterPro" id="IPR045692">
    <property type="entry name" value="DUF6057"/>
</dbReference>
<keyword evidence="1" id="KW-0472">Membrane</keyword>
<dbReference type="Proteomes" id="UP000541425">
    <property type="component" value="Unassembled WGS sequence"/>
</dbReference>
<gene>
    <name evidence="2" type="ORF">FHS60_001475</name>
</gene>
<keyword evidence="1" id="KW-1133">Transmembrane helix</keyword>
<dbReference type="AlphaFoldDB" id="A0A7W5UN07"/>
<protein>
    <submittedName>
        <fullName evidence="2">Putative membrane protein</fullName>
    </submittedName>
</protein>
<accession>A0A7W5UN07</accession>
<reference evidence="2 3" key="1">
    <citation type="submission" date="2020-08" db="EMBL/GenBank/DDBJ databases">
        <title>Genomic Encyclopedia of Type Strains, Phase IV (KMG-IV): sequencing the most valuable type-strain genomes for metagenomic binning, comparative biology and taxonomic classification.</title>
        <authorList>
            <person name="Goeker M."/>
        </authorList>
    </citation>
    <scope>NUCLEOTIDE SEQUENCE [LARGE SCALE GENOMIC DNA]</scope>
    <source>
        <strain evidence="2 3">DSM 22548</strain>
    </source>
</reference>
<feature type="transmembrane region" description="Helical" evidence="1">
    <location>
        <begin position="82"/>
        <end position="99"/>
    </location>
</feature>
<dbReference type="Pfam" id="PF19529">
    <property type="entry name" value="DUF6057"/>
    <property type="match status" value="1"/>
</dbReference>
<evidence type="ECO:0000313" key="3">
    <source>
        <dbReference type="Proteomes" id="UP000541425"/>
    </source>
</evidence>
<feature type="transmembrane region" description="Helical" evidence="1">
    <location>
        <begin position="143"/>
        <end position="161"/>
    </location>
</feature>
<dbReference type="EMBL" id="JACICA010000007">
    <property type="protein sequence ID" value="MBB3703002.1"/>
    <property type="molecule type" value="Genomic_DNA"/>
</dbReference>
<evidence type="ECO:0000256" key="1">
    <source>
        <dbReference type="SAM" id="Phobius"/>
    </source>
</evidence>
<comment type="caution">
    <text evidence="2">The sequence shown here is derived from an EMBL/GenBank/DDBJ whole genome shotgun (WGS) entry which is preliminary data.</text>
</comment>
<sequence length="382" mass="45170">MNIADYIRRKRVRAILCALFMVFATVYVLSYECDVIVFTFNKLLGKDNFYDTSLGPWLLIFSLLFLQRLVSKTIYFRDRHYTLTFLPSAIVAVLLTSFVPYCNWISLLVTLLCLTFWIVQHRIDYRRREKDRKRASYRLVPRLTWHCMWLLALIAYMGFAGNADTYFHQELKMARLISDGHYRSVVDFSVNPPGTSIITAMRAYAQSRSGKSIADELFRYPLQNVGDSVLLLQHRDAKRTPFQASAIFQQIGIWPHRGESISQYLERGAKFRPYALFTPGRDYYLCALLLNKQIDRFVSEFHKYHTLSDTLSMPRAYAEALILYQRIRSNRQVQYKNELLAANYQDFIDKRNNYPSEYERANVLAVLYGDTYWWYYYYSNLK</sequence>
<evidence type="ECO:0000313" key="2">
    <source>
        <dbReference type="EMBL" id="MBB3703002.1"/>
    </source>
</evidence>
<organism evidence="2 3">
    <name type="scientific">Alloprevotella rava</name>
    <dbReference type="NCBI Taxonomy" id="671218"/>
    <lineage>
        <taxon>Bacteria</taxon>
        <taxon>Pseudomonadati</taxon>
        <taxon>Bacteroidota</taxon>
        <taxon>Bacteroidia</taxon>
        <taxon>Bacteroidales</taxon>
        <taxon>Prevotellaceae</taxon>
        <taxon>Alloprevotella</taxon>
    </lineage>
</organism>
<feature type="transmembrane region" description="Helical" evidence="1">
    <location>
        <begin position="105"/>
        <end position="123"/>
    </location>
</feature>
<feature type="transmembrane region" description="Helical" evidence="1">
    <location>
        <begin position="54"/>
        <end position="70"/>
    </location>
</feature>